<dbReference type="EMBL" id="JBEWCH010000037">
    <property type="protein sequence ID" value="MET1478855.1"/>
    <property type="molecule type" value="Genomic_DNA"/>
</dbReference>
<dbReference type="RefSeq" id="WP_209928908.1">
    <property type="nucleotide sequence ID" value="NZ_JBEWCH010000037.1"/>
</dbReference>
<organism evidence="2 3">
    <name type="scientific">Burkholderia sola</name>
    <dbReference type="NCBI Taxonomy" id="2843302"/>
    <lineage>
        <taxon>Bacteria</taxon>
        <taxon>Pseudomonadati</taxon>
        <taxon>Pseudomonadota</taxon>
        <taxon>Betaproteobacteria</taxon>
        <taxon>Burkholderiales</taxon>
        <taxon>Burkholderiaceae</taxon>
        <taxon>Burkholderia</taxon>
        <taxon>Burkholderia cepacia complex</taxon>
    </lineage>
</organism>
<accession>A0ABV2CIF4</accession>
<name>A0ABV2CIF4_9BURK</name>
<evidence type="ECO:0000313" key="3">
    <source>
        <dbReference type="Proteomes" id="UP001548587"/>
    </source>
</evidence>
<dbReference type="Proteomes" id="UP001548587">
    <property type="component" value="Unassembled WGS sequence"/>
</dbReference>
<reference evidence="2 3" key="1">
    <citation type="submission" date="2024-06" db="EMBL/GenBank/DDBJ databases">
        <title>Burkholderia sola in Mexico.</title>
        <authorList>
            <person name="Estrada P."/>
        </authorList>
    </citation>
    <scope>NUCLEOTIDE SEQUENCE [LARGE SCALE GENOMIC DNA]</scope>
    <source>
        <strain evidence="2 3">CpTa8-5</strain>
    </source>
</reference>
<evidence type="ECO:0000256" key="1">
    <source>
        <dbReference type="SAM" id="SignalP"/>
    </source>
</evidence>
<gene>
    <name evidence="2" type="ORF">ABXL37_31835</name>
</gene>
<keyword evidence="1" id="KW-0732">Signal</keyword>
<feature type="signal peptide" evidence="1">
    <location>
        <begin position="1"/>
        <end position="25"/>
    </location>
</feature>
<proteinExistence type="predicted"/>
<keyword evidence="3" id="KW-1185">Reference proteome</keyword>
<protein>
    <submittedName>
        <fullName evidence="2">Uncharacterized protein</fullName>
    </submittedName>
</protein>
<feature type="chain" id="PRO_5047340099" evidence="1">
    <location>
        <begin position="26"/>
        <end position="168"/>
    </location>
</feature>
<comment type="caution">
    <text evidence="2">The sequence shown here is derived from an EMBL/GenBank/DDBJ whole genome shotgun (WGS) entry which is preliminary data.</text>
</comment>
<sequence length="168" mass="18158">MIPTRRYAFAACVSAVIVFSAPADAQAVNARARLVTTWQAKDLTGKSAAVERLAALEEMDEVYDRPGDNCTQFIGPVTVEGIQFTPSGGTLETFRFTDKNGTQWSVPTNIGRLSNVDRQRANSLIRVGKRYLVHVQVCGSGGIASLGRVRRLVWTGAGAGDTEPIEML</sequence>
<evidence type="ECO:0000313" key="2">
    <source>
        <dbReference type="EMBL" id="MET1478855.1"/>
    </source>
</evidence>